<evidence type="ECO:0000256" key="8">
    <source>
        <dbReference type="SAM" id="MobiDB-lite"/>
    </source>
</evidence>
<dbReference type="GO" id="GO:0055085">
    <property type="term" value="P:transmembrane transport"/>
    <property type="evidence" value="ECO:0007669"/>
    <property type="project" value="InterPro"/>
</dbReference>
<dbReference type="GO" id="GO:0005886">
    <property type="term" value="C:plasma membrane"/>
    <property type="evidence" value="ECO:0007669"/>
    <property type="project" value="UniProtKB-SubCell"/>
</dbReference>
<accession>A0AB39BE12</accession>
<keyword evidence="4 7" id="KW-0812">Transmembrane</keyword>
<feature type="transmembrane region" description="Helical" evidence="7">
    <location>
        <begin position="131"/>
        <end position="152"/>
    </location>
</feature>
<protein>
    <submittedName>
        <fullName evidence="10">Carbohydrate ABC transporter permease</fullName>
    </submittedName>
</protein>
<evidence type="ECO:0000256" key="2">
    <source>
        <dbReference type="ARBA" id="ARBA00022448"/>
    </source>
</evidence>
<comment type="subcellular location">
    <subcellularLocation>
        <location evidence="1 7">Cell membrane</location>
        <topology evidence="1 7">Multi-pass membrane protein</topology>
    </subcellularLocation>
</comment>
<evidence type="ECO:0000256" key="7">
    <source>
        <dbReference type="RuleBase" id="RU363032"/>
    </source>
</evidence>
<dbReference type="InterPro" id="IPR051393">
    <property type="entry name" value="ABC_transporter_permease"/>
</dbReference>
<comment type="similarity">
    <text evidence="7">Belongs to the binding-protein-dependent transport system permease family.</text>
</comment>
<dbReference type="InterPro" id="IPR000515">
    <property type="entry name" value="MetI-like"/>
</dbReference>
<reference evidence="10" key="1">
    <citation type="submission" date="2024-05" db="EMBL/GenBank/DDBJ databases">
        <title>Herbiconiux sp. A18JL235.</title>
        <authorList>
            <person name="Zhang G."/>
        </authorList>
    </citation>
    <scope>NUCLEOTIDE SEQUENCE</scope>
    <source>
        <strain evidence="10">A18JL235</strain>
    </source>
</reference>
<dbReference type="RefSeq" id="WP_368497025.1">
    <property type="nucleotide sequence ID" value="NZ_CP162511.1"/>
</dbReference>
<evidence type="ECO:0000256" key="3">
    <source>
        <dbReference type="ARBA" id="ARBA00022475"/>
    </source>
</evidence>
<dbReference type="SUPFAM" id="SSF161098">
    <property type="entry name" value="MetI-like"/>
    <property type="match status" value="1"/>
</dbReference>
<keyword evidence="5 7" id="KW-1133">Transmembrane helix</keyword>
<sequence length="310" mass="34116">MLTTLTPDAGRKAPSRPTPLPRRGRGHFRRQTATNYLLVAPALLLSIVIVVVPGILTLLFAFTNWSGIGFDVDFIGLQNFQDILADPVFATSLTNNIKWLVLFLVLPAVVGLLTAALLLKRKRMRTFYQVIFLMPYVLAPVVNALVWQTIIYNPNGGVFGLIGLAPPTSSQATSLYAAAAVDMWHYWGFLTVVYLGAMRQTPVDQVEAASLDGAGSWGIFRHVYLPSIRPTLLLMGVMTVIFSFLAFDYVYLLTQGGPAHSSEVMGTYAYAFAFSSFQFGKAAAVGLIMSFFGLLASILYTWLSRRDLTR</sequence>
<keyword evidence="6 7" id="KW-0472">Membrane</keyword>
<dbReference type="PROSITE" id="PS50928">
    <property type="entry name" value="ABC_TM1"/>
    <property type="match status" value="1"/>
</dbReference>
<feature type="region of interest" description="Disordered" evidence="8">
    <location>
        <begin position="1"/>
        <end position="26"/>
    </location>
</feature>
<dbReference type="Gene3D" id="1.10.3720.10">
    <property type="entry name" value="MetI-like"/>
    <property type="match status" value="1"/>
</dbReference>
<evidence type="ECO:0000259" key="9">
    <source>
        <dbReference type="PROSITE" id="PS50928"/>
    </source>
</evidence>
<evidence type="ECO:0000256" key="6">
    <source>
        <dbReference type="ARBA" id="ARBA00023136"/>
    </source>
</evidence>
<organism evidence="10">
    <name type="scientific">Herbiconiux sp. A18JL235</name>
    <dbReference type="NCBI Taxonomy" id="3152363"/>
    <lineage>
        <taxon>Bacteria</taxon>
        <taxon>Bacillati</taxon>
        <taxon>Actinomycetota</taxon>
        <taxon>Actinomycetes</taxon>
        <taxon>Micrococcales</taxon>
        <taxon>Microbacteriaceae</taxon>
        <taxon>Herbiconiux</taxon>
    </lineage>
</organism>
<feature type="transmembrane region" description="Helical" evidence="7">
    <location>
        <begin position="231"/>
        <end position="252"/>
    </location>
</feature>
<dbReference type="PANTHER" id="PTHR30193:SF37">
    <property type="entry name" value="INNER MEMBRANE ABC TRANSPORTER PERMEASE PROTEIN YCJO"/>
    <property type="match status" value="1"/>
</dbReference>
<dbReference type="CDD" id="cd06261">
    <property type="entry name" value="TM_PBP2"/>
    <property type="match status" value="1"/>
</dbReference>
<keyword evidence="2 7" id="KW-0813">Transport</keyword>
<feature type="transmembrane region" description="Helical" evidence="7">
    <location>
        <begin position="36"/>
        <end position="62"/>
    </location>
</feature>
<dbReference type="EMBL" id="CP162511">
    <property type="protein sequence ID" value="XDI04620.1"/>
    <property type="molecule type" value="Genomic_DNA"/>
</dbReference>
<evidence type="ECO:0000256" key="4">
    <source>
        <dbReference type="ARBA" id="ARBA00022692"/>
    </source>
</evidence>
<evidence type="ECO:0000313" key="10">
    <source>
        <dbReference type="EMBL" id="XDI04620.1"/>
    </source>
</evidence>
<keyword evidence="3" id="KW-1003">Cell membrane</keyword>
<feature type="transmembrane region" description="Helical" evidence="7">
    <location>
        <begin position="172"/>
        <end position="195"/>
    </location>
</feature>
<dbReference type="AlphaFoldDB" id="A0AB39BE12"/>
<feature type="transmembrane region" description="Helical" evidence="7">
    <location>
        <begin position="282"/>
        <end position="303"/>
    </location>
</feature>
<dbReference type="PANTHER" id="PTHR30193">
    <property type="entry name" value="ABC TRANSPORTER PERMEASE PROTEIN"/>
    <property type="match status" value="1"/>
</dbReference>
<gene>
    <name evidence="10" type="ORF">ABFY20_14940</name>
</gene>
<evidence type="ECO:0000256" key="5">
    <source>
        <dbReference type="ARBA" id="ARBA00022989"/>
    </source>
</evidence>
<dbReference type="InterPro" id="IPR035906">
    <property type="entry name" value="MetI-like_sf"/>
</dbReference>
<feature type="transmembrane region" description="Helical" evidence="7">
    <location>
        <begin position="99"/>
        <end position="119"/>
    </location>
</feature>
<dbReference type="Pfam" id="PF00528">
    <property type="entry name" value="BPD_transp_1"/>
    <property type="match status" value="1"/>
</dbReference>
<evidence type="ECO:0000256" key="1">
    <source>
        <dbReference type="ARBA" id="ARBA00004651"/>
    </source>
</evidence>
<feature type="domain" description="ABC transmembrane type-1" evidence="9">
    <location>
        <begin position="93"/>
        <end position="300"/>
    </location>
</feature>
<proteinExistence type="inferred from homology"/>
<name>A0AB39BE12_9MICO</name>